<keyword evidence="4 9" id="KW-0547">Nucleotide-binding</keyword>
<feature type="domain" description="Protein kinase" evidence="13">
    <location>
        <begin position="144"/>
        <end position="401"/>
    </location>
</feature>
<dbReference type="GO" id="GO:0005829">
    <property type="term" value="C:cytosol"/>
    <property type="evidence" value="ECO:0007669"/>
    <property type="project" value="TreeGrafter"/>
</dbReference>
<evidence type="ECO:0000313" key="15">
    <source>
        <dbReference type="EMBL" id="TCD69413.1"/>
    </source>
</evidence>
<feature type="binding site" evidence="9">
    <location>
        <position position="173"/>
    </location>
    <ligand>
        <name>ATP</name>
        <dbReference type="ChEBI" id="CHEBI:30616"/>
    </ligand>
</feature>
<evidence type="ECO:0000256" key="1">
    <source>
        <dbReference type="ARBA" id="ARBA00012444"/>
    </source>
</evidence>
<dbReference type="OrthoDB" id="63267at2759"/>
<proteinExistence type="inferred from homology"/>
<comment type="caution">
    <text evidence="15">The sequence shown here is derived from an EMBL/GenBank/DDBJ whole genome shotgun (WGS) entry which is preliminary data.</text>
</comment>
<dbReference type="CDD" id="cd05580">
    <property type="entry name" value="STKc_PKA_like"/>
    <property type="match status" value="1"/>
</dbReference>
<evidence type="ECO:0000256" key="3">
    <source>
        <dbReference type="ARBA" id="ARBA00022679"/>
    </source>
</evidence>
<dbReference type="SUPFAM" id="SSF56112">
    <property type="entry name" value="Protein kinase-like (PK-like)"/>
    <property type="match status" value="1"/>
</dbReference>
<dbReference type="InterPro" id="IPR000961">
    <property type="entry name" value="AGC-kinase_C"/>
</dbReference>
<evidence type="ECO:0000256" key="4">
    <source>
        <dbReference type="ARBA" id="ARBA00022741"/>
    </source>
</evidence>
<dbReference type="AlphaFoldDB" id="A0A4R0RQE6"/>
<evidence type="ECO:0000256" key="10">
    <source>
        <dbReference type="RuleBase" id="RU000304"/>
    </source>
</evidence>
<evidence type="ECO:0000256" key="9">
    <source>
        <dbReference type="PROSITE-ProRule" id="PRU10141"/>
    </source>
</evidence>
<dbReference type="GO" id="GO:0007165">
    <property type="term" value="P:signal transduction"/>
    <property type="evidence" value="ECO:0007669"/>
    <property type="project" value="UniProtKB-ARBA"/>
</dbReference>
<dbReference type="PANTHER" id="PTHR24353">
    <property type="entry name" value="CYCLIC NUCLEOTIDE-DEPENDENT PROTEIN KINASE"/>
    <property type="match status" value="1"/>
</dbReference>
<gene>
    <name evidence="15" type="primary">PKA1_2</name>
    <name evidence="15" type="ORF">EIP91_007760</name>
</gene>
<feature type="signal peptide" evidence="12">
    <location>
        <begin position="1"/>
        <end position="33"/>
    </location>
</feature>
<evidence type="ECO:0000256" key="12">
    <source>
        <dbReference type="SAM" id="SignalP"/>
    </source>
</evidence>
<comment type="catalytic activity">
    <reaction evidence="8">
        <text>L-seryl-[protein] + ATP = O-phospho-L-seryl-[protein] + ADP + H(+)</text>
        <dbReference type="Rhea" id="RHEA:17989"/>
        <dbReference type="Rhea" id="RHEA-COMP:9863"/>
        <dbReference type="Rhea" id="RHEA-COMP:11604"/>
        <dbReference type="ChEBI" id="CHEBI:15378"/>
        <dbReference type="ChEBI" id="CHEBI:29999"/>
        <dbReference type="ChEBI" id="CHEBI:30616"/>
        <dbReference type="ChEBI" id="CHEBI:83421"/>
        <dbReference type="ChEBI" id="CHEBI:456216"/>
        <dbReference type="EC" id="2.7.11.11"/>
    </reaction>
</comment>
<evidence type="ECO:0000259" key="14">
    <source>
        <dbReference type="PROSITE" id="PS51285"/>
    </source>
</evidence>
<dbReference type="GO" id="GO:0005524">
    <property type="term" value="F:ATP binding"/>
    <property type="evidence" value="ECO:0007669"/>
    <property type="project" value="UniProtKB-UniRule"/>
</dbReference>
<dbReference type="InterPro" id="IPR017441">
    <property type="entry name" value="Protein_kinase_ATP_BS"/>
</dbReference>
<keyword evidence="6 9" id="KW-0067">ATP-binding</keyword>
<evidence type="ECO:0000256" key="5">
    <source>
        <dbReference type="ARBA" id="ARBA00022777"/>
    </source>
</evidence>
<evidence type="ECO:0000313" key="16">
    <source>
        <dbReference type="Proteomes" id="UP000292702"/>
    </source>
</evidence>
<sequence>MRAGSPLSPSCLFFRAALSRASWLLLSPAVHDARRCDDAHDSHDDHDTPAPRMLLRKMADKLGHLRSNRPSLVPGSDTSISPSPSLASSVPSRSTLSVEQRGSLSTQRTSVSDWSKRQETTEIVVPQIPLQARRPKGTYRLSDFIIHRTLGTGSFGRVHLVRSIHNRRFYAIKVLSKEKIVRTKQVSHTRNEQAMLQSVQHPFIVNLWGTFQDASNLYMVMDFVPGGELFTLLRRSNRFPDPVAKFYAAEVALALNYLHNMDVIYRDLKPENILLNFDGHIKIADFGFAKYCNTTVWTLCGTPDYLAPEIIGNARYNKSVDWYALGVLIFEMLSGLPPFHEPDISPVVLYEKIAQGPTCIKWPAFHANATDLILKFMERDPSRRYGNLHNGAGDVFAHPWFREVDWEKLKNREITAPYLPKISGDGDASAFERYPEDNAAAAYGLPAEDLYGDQFPDFDYTNTASS</sequence>
<dbReference type="Gene3D" id="3.30.200.20">
    <property type="entry name" value="Phosphorylase Kinase, domain 1"/>
    <property type="match status" value="1"/>
</dbReference>
<dbReference type="PROSITE" id="PS00108">
    <property type="entry name" value="PROTEIN_KINASE_ST"/>
    <property type="match status" value="1"/>
</dbReference>
<dbReference type="SMART" id="SM00220">
    <property type="entry name" value="S_TKc"/>
    <property type="match status" value="1"/>
</dbReference>
<dbReference type="PROSITE" id="PS50011">
    <property type="entry name" value="PROTEIN_KINASE_DOM"/>
    <property type="match status" value="1"/>
</dbReference>
<dbReference type="GO" id="GO:0005952">
    <property type="term" value="C:cAMP-dependent protein kinase complex"/>
    <property type="evidence" value="ECO:0007669"/>
    <property type="project" value="TreeGrafter"/>
</dbReference>
<keyword evidence="12" id="KW-0732">Signal</keyword>
<dbReference type="EMBL" id="RWJN01000042">
    <property type="protein sequence ID" value="TCD69413.1"/>
    <property type="molecule type" value="Genomic_DNA"/>
</dbReference>
<name>A0A4R0RQE6_9APHY</name>
<dbReference type="FunFam" id="1.10.510.10:FF:000005">
    <property type="entry name" value="cAMP-dependent protein kinase catalytic subunit alpha"/>
    <property type="match status" value="1"/>
</dbReference>
<dbReference type="GO" id="GO:0004691">
    <property type="term" value="F:cAMP-dependent protein kinase activity"/>
    <property type="evidence" value="ECO:0007669"/>
    <property type="project" value="UniProtKB-EC"/>
</dbReference>
<feature type="chain" id="PRO_5020921241" description="cAMP-dependent protein kinase" evidence="12">
    <location>
        <begin position="34"/>
        <end position="466"/>
    </location>
</feature>
<accession>A0A4R0RQE6</accession>
<dbReference type="InterPro" id="IPR011009">
    <property type="entry name" value="Kinase-like_dom_sf"/>
</dbReference>
<keyword evidence="16" id="KW-1185">Reference proteome</keyword>
<keyword evidence="3" id="KW-0808">Transferase</keyword>
<dbReference type="InterPro" id="IPR000719">
    <property type="entry name" value="Prot_kinase_dom"/>
</dbReference>
<feature type="region of interest" description="Disordered" evidence="11">
    <location>
        <begin position="66"/>
        <end position="116"/>
    </location>
</feature>
<keyword evidence="5 15" id="KW-0418">Kinase</keyword>
<protein>
    <recommendedName>
        <fullName evidence="1">cAMP-dependent protein kinase</fullName>
        <ecNumber evidence="1">2.7.11.11</ecNumber>
    </recommendedName>
</protein>
<dbReference type="PANTHER" id="PTHR24353:SF153">
    <property type="entry name" value="CAMP-DEPENDENT PROTEIN KINASE CATALYTIC SUBUNIT 1"/>
    <property type="match status" value="1"/>
</dbReference>
<dbReference type="Gene3D" id="1.10.510.10">
    <property type="entry name" value="Transferase(Phosphotransferase) domain 1"/>
    <property type="match status" value="1"/>
</dbReference>
<dbReference type="Pfam" id="PF00069">
    <property type="entry name" value="Pkinase"/>
    <property type="match status" value="1"/>
</dbReference>
<reference evidence="15 16" key="1">
    <citation type="submission" date="2018-11" db="EMBL/GenBank/DDBJ databases">
        <title>Genome assembly of Steccherinum ochraceum LE-BIN_3174, the white-rot fungus of the Steccherinaceae family (The Residual Polyporoid clade, Polyporales, Basidiomycota).</title>
        <authorList>
            <person name="Fedorova T.V."/>
            <person name="Glazunova O.A."/>
            <person name="Landesman E.O."/>
            <person name="Moiseenko K.V."/>
            <person name="Psurtseva N.V."/>
            <person name="Savinova O.S."/>
            <person name="Shakhova N.V."/>
            <person name="Tyazhelova T.V."/>
            <person name="Vasina D.V."/>
        </authorList>
    </citation>
    <scope>NUCLEOTIDE SEQUENCE [LARGE SCALE GENOMIC DNA]</scope>
    <source>
        <strain evidence="15 16">LE-BIN_3174</strain>
    </source>
</reference>
<comment type="catalytic activity">
    <reaction evidence="7">
        <text>L-threonyl-[protein] + ATP = O-phospho-L-threonyl-[protein] + ADP + H(+)</text>
        <dbReference type="Rhea" id="RHEA:46608"/>
        <dbReference type="Rhea" id="RHEA-COMP:11060"/>
        <dbReference type="Rhea" id="RHEA-COMP:11605"/>
        <dbReference type="ChEBI" id="CHEBI:15378"/>
        <dbReference type="ChEBI" id="CHEBI:30013"/>
        <dbReference type="ChEBI" id="CHEBI:30616"/>
        <dbReference type="ChEBI" id="CHEBI:61977"/>
        <dbReference type="ChEBI" id="CHEBI:456216"/>
        <dbReference type="EC" id="2.7.11.11"/>
    </reaction>
</comment>
<dbReference type="STRING" id="92696.A0A4R0RQE6"/>
<comment type="similarity">
    <text evidence="10">Belongs to the protein kinase superfamily.</text>
</comment>
<evidence type="ECO:0000256" key="11">
    <source>
        <dbReference type="SAM" id="MobiDB-lite"/>
    </source>
</evidence>
<evidence type="ECO:0000256" key="6">
    <source>
        <dbReference type="ARBA" id="ARBA00022840"/>
    </source>
</evidence>
<dbReference type="FunFam" id="3.30.200.20:FF:000005">
    <property type="entry name" value="cAMP-dependent protein kinase catalytic subunit"/>
    <property type="match status" value="1"/>
</dbReference>
<dbReference type="SMART" id="SM00133">
    <property type="entry name" value="S_TK_X"/>
    <property type="match status" value="1"/>
</dbReference>
<dbReference type="EC" id="2.7.11.11" evidence="1"/>
<dbReference type="GO" id="GO:0005634">
    <property type="term" value="C:nucleus"/>
    <property type="evidence" value="ECO:0007669"/>
    <property type="project" value="TreeGrafter"/>
</dbReference>
<evidence type="ECO:0000259" key="13">
    <source>
        <dbReference type="PROSITE" id="PS50011"/>
    </source>
</evidence>
<dbReference type="Proteomes" id="UP000292702">
    <property type="component" value="Unassembled WGS sequence"/>
</dbReference>
<dbReference type="PROSITE" id="PS51285">
    <property type="entry name" value="AGC_KINASE_CTER"/>
    <property type="match status" value="1"/>
</dbReference>
<dbReference type="InterPro" id="IPR008271">
    <property type="entry name" value="Ser/Thr_kinase_AS"/>
</dbReference>
<evidence type="ECO:0000256" key="2">
    <source>
        <dbReference type="ARBA" id="ARBA00022527"/>
    </source>
</evidence>
<feature type="compositionally biased region" description="Low complexity" evidence="11">
    <location>
        <begin position="74"/>
        <end position="94"/>
    </location>
</feature>
<evidence type="ECO:0000256" key="7">
    <source>
        <dbReference type="ARBA" id="ARBA00047292"/>
    </source>
</evidence>
<dbReference type="PROSITE" id="PS00107">
    <property type="entry name" value="PROTEIN_KINASE_ATP"/>
    <property type="match status" value="1"/>
</dbReference>
<evidence type="ECO:0000256" key="8">
    <source>
        <dbReference type="ARBA" id="ARBA00047454"/>
    </source>
</evidence>
<organism evidence="15 16">
    <name type="scientific">Steccherinum ochraceum</name>
    <dbReference type="NCBI Taxonomy" id="92696"/>
    <lineage>
        <taxon>Eukaryota</taxon>
        <taxon>Fungi</taxon>
        <taxon>Dikarya</taxon>
        <taxon>Basidiomycota</taxon>
        <taxon>Agaricomycotina</taxon>
        <taxon>Agaricomycetes</taxon>
        <taxon>Polyporales</taxon>
        <taxon>Steccherinaceae</taxon>
        <taxon>Steccherinum</taxon>
    </lineage>
</organism>
<keyword evidence="2 10" id="KW-0723">Serine/threonine-protein kinase</keyword>
<feature type="domain" description="AGC-kinase C-terminal" evidence="14">
    <location>
        <begin position="402"/>
        <end position="466"/>
    </location>
</feature>
<feature type="compositionally biased region" description="Polar residues" evidence="11">
    <location>
        <begin position="95"/>
        <end position="113"/>
    </location>
</feature>